<dbReference type="Pfam" id="PF20539">
    <property type="entry name" value="DUF6754"/>
    <property type="match status" value="1"/>
</dbReference>
<dbReference type="AlphaFoldDB" id="A0A0S7WWZ3"/>
<evidence type="ECO:0000259" key="2">
    <source>
        <dbReference type="Pfam" id="PF20539"/>
    </source>
</evidence>
<keyword evidence="1" id="KW-1133">Transmembrane helix</keyword>
<evidence type="ECO:0000313" key="4">
    <source>
        <dbReference type="Proteomes" id="UP000052008"/>
    </source>
</evidence>
<proteinExistence type="predicted"/>
<evidence type="ECO:0000313" key="3">
    <source>
        <dbReference type="EMBL" id="KPJ54441.1"/>
    </source>
</evidence>
<dbReference type="EMBL" id="LIZS01000002">
    <property type="protein sequence ID" value="KPJ54441.1"/>
    <property type="molecule type" value="Genomic_DNA"/>
</dbReference>
<reference evidence="3 4" key="1">
    <citation type="journal article" date="2015" name="Microbiome">
        <title>Genomic resolution of linkages in carbon, nitrogen, and sulfur cycling among widespread estuary sediment bacteria.</title>
        <authorList>
            <person name="Baker B.J."/>
            <person name="Lazar C.S."/>
            <person name="Teske A.P."/>
            <person name="Dick G.J."/>
        </authorList>
    </citation>
    <scope>NUCLEOTIDE SEQUENCE [LARGE SCALE GENOMIC DNA]</scope>
    <source>
        <strain evidence="3">DG_24</strain>
    </source>
</reference>
<gene>
    <name evidence="3" type="ORF">AMJ39_00340</name>
</gene>
<feature type="transmembrane region" description="Helical" evidence="1">
    <location>
        <begin position="221"/>
        <end position="247"/>
    </location>
</feature>
<dbReference type="InterPro" id="IPR046642">
    <property type="entry name" value="DUF6754"/>
</dbReference>
<name>A0A0S7WWZ3_UNCT6</name>
<keyword evidence="1" id="KW-0812">Transmembrane</keyword>
<evidence type="ECO:0000256" key="1">
    <source>
        <dbReference type="SAM" id="Phobius"/>
    </source>
</evidence>
<dbReference type="Proteomes" id="UP000052008">
    <property type="component" value="Unassembled WGS sequence"/>
</dbReference>
<protein>
    <recommendedName>
        <fullName evidence="2">DUF6754 domain-containing protein</fullName>
    </recommendedName>
</protein>
<comment type="caution">
    <text evidence="3">The sequence shown here is derived from an EMBL/GenBank/DDBJ whole genome shotgun (WGS) entry which is preliminary data.</text>
</comment>
<sequence length="248" mass="27070">MLIPIALFSIILFYFVWKATRGIDLFIRRIAGLNAVDEAIGRATEMGRPILFVPGIGDMSYPQTIASVSILRRVARRAAEYDTALVMPNYDPIVFTVAQEVVQGSYVDAGRPDAFNPESVRFLTSDQFGFAAGVDGIMQRERPGAIFLLGYFMAESLILAETGYSTGAIQIAGTAELAQLPFFVTACDYTLIGEELYAASAYLSREPMLVASTKGQDSGKLLIMILIIMGVVLETLGITNLTTWLTVR</sequence>
<organism evidence="3 4">
    <name type="scientific">candidate division TA06 bacterium DG_24</name>
    <dbReference type="NCBI Taxonomy" id="1703770"/>
    <lineage>
        <taxon>Bacteria</taxon>
        <taxon>Bacteria division TA06</taxon>
    </lineage>
</organism>
<keyword evidence="1" id="KW-0472">Membrane</keyword>
<feature type="domain" description="DUF6754" evidence="2">
    <location>
        <begin position="3"/>
        <end position="242"/>
    </location>
</feature>
<dbReference type="STRING" id="1703770.AMJ39_00340"/>
<accession>A0A0S7WWZ3</accession>